<evidence type="ECO:0000256" key="10">
    <source>
        <dbReference type="PROSITE-ProRule" id="PRU01024"/>
    </source>
</evidence>
<dbReference type="HAMAP" id="MF_01010">
    <property type="entry name" value="23SrRNA_methyltr_RlmD"/>
    <property type="match status" value="1"/>
</dbReference>
<dbReference type="PROSITE" id="PS01230">
    <property type="entry name" value="TRMA_1"/>
    <property type="match status" value="1"/>
</dbReference>
<keyword evidence="14" id="KW-1185">Reference proteome</keyword>
<evidence type="ECO:0000313" key="14">
    <source>
        <dbReference type="Proteomes" id="UP001165267"/>
    </source>
</evidence>
<protein>
    <recommendedName>
        <fullName evidence="9">23S rRNA (uracil(1939)-C(5))-methyltransferase RlmD</fullName>
        <ecNumber evidence="9">2.1.1.190</ecNumber>
    </recommendedName>
    <alternativeName>
        <fullName evidence="9">23S rRNA(m5U1939)-methyltransferase</fullName>
    </alternativeName>
</protein>
<dbReference type="NCBIfam" id="NF009639">
    <property type="entry name" value="PRK13168.1"/>
    <property type="match status" value="1"/>
</dbReference>
<feature type="domain" description="TRAM" evidence="12">
    <location>
        <begin position="1"/>
        <end position="68"/>
    </location>
</feature>
<dbReference type="Proteomes" id="UP001165267">
    <property type="component" value="Unassembled WGS sequence"/>
</dbReference>
<dbReference type="InterPro" id="IPR002792">
    <property type="entry name" value="TRAM_dom"/>
</dbReference>
<dbReference type="PANTHER" id="PTHR11061">
    <property type="entry name" value="RNA M5U METHYLTRANSFERASE"/>
    <property type="match status" value="1"/>
</dbReference>
<comment type="catalytic activity">
    <reaction evidence="9">
        <text>uridine(1939) in 23S rRNA + S-adenosyl-L-methionine = 5-methyluridine(1939) in 23S rRNA + S-adenosyl-L-homocysteine + H(+)</text>
        <dbReference type="Rhea" id="RHEA:42908"/>
        <dbReference type="Rhea" id="RHEA-COMP:10278"/>
        <dbReference type="Rhea" id="RHEA-COMP:10279"/>
        <dbReference type="ChEBI" id="CHEBI:15378"/>
        <dbReference type="ChEBI" id="CHEBI:57856"/>
        <dbReference type="ChEBI" id="CHEBI:59789"/>
        <dbReference type="ChEBI" id="CHEBI:65315"/>
        <dbReference type="ChEBI" id="CHEBI:74447"/>
        <dbReference type="EC" id="2.1.1.190"/>
    </reaction>
</comment>
<dbReference type="CDD" id="cd02440">
    <property type="entry name" value="AdoMet_MTases"/>
    <property type="match status" value="1"/>
</dbReference>
<feature type="active site" evidence="11">
    <location>
        <position position="407"/>
    </location>
</feature>
<evidence type="ECO:0000256" key="3">
    <source>
        <dbReference type="ARBA" id="ARBA00022603"/>
    </source>
</evidence>
<feature type="binding site" evidence="9 10">
    <location>
        <position position="377"/>
    </location>
    <ligand>
        <name>S-adenosyl-L-methionine</name>
        <dbReference type="ChEBI" id="CHEBI:59789"/>
    </ligand>
</feature>
<dbReference type="Gene3D" id="2.40.50.1070">
    <property type="match status" value="1"/>
</dbReference>
<evidence type="ECO:0000256" key="11">
    <source>
        <dbReference type="PROSITE-ProRule" id="PRU10015"/>
    </source>
</evidence>
<dbReference type="Pfam" id="PF01938">
    <property type="entry name" value="TRAM"/>
    <property type="match status" value="1"/>
</dbReference>
<dbReference type="Pfam" id="PF05958">
    <property type="entry name" value="tRNA_U5-meth_tr"/>
    <property type="match status" value="1"/>
</dbReference>
<feature type="binding site" evidence="9">
    <location>
        <position position="356"/>
    </location>
    <ligand>
        <name>S-adenosyl-L-methionine</name>
        <dbReference type="ChEBI" id="CHEBI:59789"/>
    </ligand>
</feature>
<name>A0ABT1XHN8_9BURK</name>
<feature type="binding site" evidence="9">
    <location>
        <position position="90"/>
    </location>
    <ligand>
        <name>[4Fe-4S] cluster</name>
        <dbReference type="ChEBI" id="CHEBI:49883"/>
    </ligand>
</feature>
<comment type="function">
    <text evidence="9">Catalyzes the formation of 5-methyl-uridine at position 1939 (m5U1939) in 23S rRNA.</text>
</comment>
<keyword evidence="1 9" id="KW-0004">4Fe-4S</keyword>
<evidence type="ECO:0000256" key="8">
    <source>
        <dbReference type="ARBA" id="ARBA00023014"/>
    </source>
</evidence>
<proteinExistence type="inferred from homology"/>
<dbReference type="RefSeq" id="WP_257512015.1">
    <property type="nucleotide sequence ID" value="NZ_JANKHG010000017.1"/>
</dbReference>
<evidence type="ECO:0000256" key="2">
    <source>
        <dbReference type="ARBA" id="ARBA00022552"/>
    </source>
</evidence>
<dbReference type="SUPFAM" id="SSF53335">
    <property type="entry name" value="S-adenosyl-L-methionine-dependent methyltransferases"/>
    <property type="match status" value="1"/>
</dbReference>
<dbReference type="Gene3D" id="2.40.50.140">
    <property type="entry name" value="Nucleic acid-binding proteins"/>
    <property type="match status" value="1"/>
</dbReference>
<evidence type="ECO:0000256" key="1">
    <source>
        <dbReference type="ARBA" id="ARBA00022485"/>
    </source>
</evidence>
<dbReference type="NCBIfam" id="TIGR00479">
    <property type="entry name" value="rumA"/>
    <property type="match status" value="1"/>
</dbReference>
<reference evidence="13" key="1">
    <citation type="submission" date="2022-07" db="EMBL/GenBank/DDBJ databases">
        <authorList>
            <person name="Xamxidin M."/>
        </authorList>
    </citation>
    <scope>NUCLEOTIDE SEQUENCE</scope>
    <source>
        <strain evidence="13">YS8-69</strain>
    </source>
</reference>
<gene>
    <name evidence="9 13" type="primary">rlmD</name>
    <name evidence="13" type="ORF">NSP04_09095</name>
</gene>
<feature type="binding site" evidence="9">
    <location>
        <position position="87"/>
    </location>
    <ligand>
        <name>[4Fe-4S] cluster</name>
        <dbReference type="ChEBI" id="CHEBI:49883"/>
    </ligand>
</feature>
<dbReference type="InterPro" id="IPR010280">
    <property type="entry name" value="U5_MeTrfase_fam"/>
</dbReference>
<evidence type="ECO:0000256" key="9">
    <source>
        <dbReference type="HAMAP-Rule" id="MF_01010"/>
    </source>
</evidence>
<dbReference type="GO" id="GO:0032259">
    <property type="term" value="P:methylation"/>
    <property type="evidence" value="ECO:0007669"/>
    <property type="project" value="UniProtKB-KW"/>
</dbReference>
<keyword evidence="4 9" id="KW-0808">Transferase</keyword>
<dbReference type="PROSITE" id="PS51687">
    <property type="entry name" value="SAM_MT_RNA_M5U"/>
    <property type="match status" value="1"/>
</dbReference>
<evidence type="ECO:0000256" key="6">
    <source>
        <dbReference type="ARBA" id="ARBA00022723"/>
    </source>
</evidence>
<dbReference type="EMBL" id="JANKHG010000017">
    <property type="protein sequence ID" value="MCR2746803.1"/>
    <property type="molecule type" value="Genomic_DNA"/>
</dbReference>
<dbReference type="InterPro" id="IPR029063">
    <property type="entry name" value="SAM-dependent_MTases_sf"/>
</dbReference>
<comment type="similarity">
    <text evidence="9">Belongs to the class I-like SAM-binding methyltransferase superfamily. RNA M5U methyltransferase family. RlmD subfamily.</text>
</comment>
<organism evidence="13 14">
    <name type="scientific">Limnobacter parvus</name>
    <dbReference type="NCBI Taxonomy" id="2939690"/>
    <lineage>
        <taxon>Bacteria</taxon>
        <taxon>Pseudomonadati</taxon>
        <taxon>Pseudomonadota</taxon>
        <taxon>Betaproteobacteria</taxon>
        <taxon>Burkholderiales</taxon>
        <taxon>Burkholderiaceae</taxon>
        <taxon>Limnobacter</taxon>
    </lineage>
</organism>
<dbReference type="SUPFAM" id="SSF50249">
    <property type="entry name" value="Nucleic acid-binding proteins"/>
    <property type="match status" value="1"/>
</dbReference>
<dbReference type="InterPro" id="IPR001566">
    <property type="entry name" value="23S_rRNA_MeTrfase_RlmD"/>
</dbReference>
<dbReference type="InterPro" id="IPR012340">
    <property type="entry name" value="NA-bd_OB-fold"/>
</dbReference>
<keyword evidence="3 9" id="KW-0489">Methyltransferase</keyword>
<feature type="binding site" evidence="9">
    <location>
        <position position="169"/>
    </location>
    <ligand>
        <name>[4Fe-4S] cluster</name>
        <dbReference type="ChEBI" id="CHEBI:49883"/>
    </ligand>
</feature>
<feature type="binding site" evidence="9 10">
    <location>
        <position position="328"/>
    </location>
    <ligand>
        <name>S-adenosyl-L-methionine</name>
        <dbReference type="ChEBI" id="CHEBI:59789"/>
    </ligand>
</feature>
<dbReference type="PROSITE" id="PS01231">
    <property type="entry name" value="TRMA_2"/>
    <property type="match status" value="1"/>
</dbReference>
<feature type="binding site" evidence="9">
    <location>
        <position position="312"/>
    </location>
    <ligand>
        <name>S-adenosyl-L-methionine</name>
        <dbReference type="ChEBI" id="CHEBI:59789"/>
    </ligand>
</feature>
<dbReference type="GO" id="GO:0008168">
    <property type="term" value="F:methyltransferase activity"/>
    <property type="evidence" value="ECO:0007669"/>
    <property type="project" value="UniProtKB-KW"/>
</dbReference>
<feature type="active site" description="Nucleophile" evidence="9 10">
    <location>
        <position position="407"/>
    </location>
</feature>
<dbReference type="Gene3D" id="3.40.50.150">
    <property type="entry name" value="Vaccinia Virus protein VP39"/>
    <property type="match status" value="1"/>
</dbReference>
<dbReference type="PROSITE" id="PS50926">
    <property type="entry name" value="TRAM"/>
    <property type="match status" value="1"/>
</dbReference>
<evidence type="ECO:0000313" key="13">
    <source>
        <dbReference type="EMBL" id="MCR2746803.1"/>
    </source>
</evidence>
<evidence type="ECO:0000259" key="12">
    <source>
        <dbReference type="PROSITE" id="PS50926"/>
    </source>
</evidence>
<feature type="binding site" evidence="9 10">
    <location>
        <position position="307"/>
    </location>
    <ligand>
        <name>S-adenosyl-L-methionine</name>
        <dbReference type="ChEBI" id="CHEBI:59789"/>
    </ligand>
</feature>
<evidence type="ECO:0000256" key="7">
    <source>
        <dbReference type="ARBA" id="ARBA00023004"/>
    </source>
</evidence>
<dbReference type="PANTHER" id="PTHR11061:SF49">
    <property type="entry name" value="23S RRNA (URACIL(1939)-C(5))-METHYLTRANSFERASE RLMD"/>
    <property type="match status" value="1"/>
</dbReference>
<sequence length="457" mass="51112">MGRKKKKDRTPVVFPQVQLAIESIDLEGRGIGHVDGKVHFIEGAITGETVLAEIVRIKPSYSKGRTLQVLSSVSARTKPKCPHYGVCGGCAMQHIEPNAQVAIKNRALEDLLQRIGRQTPEQMMLPIYGSFWGYRHRARLSTRFVIKKDRFFVGFHEKASSYVADMQECHVLPKHVSNMLVPLGQMLVTLSIYMRVPQIELAVGDGVTAMVLRHLEPLSESDLSTLKAFGQEWGVDWWLQPAGPASAHRLEVDTAVDLTYRIPSFGIRMRFRPTDFTQVNHMINDAMISRAVSLLDLKPEDRVLDLFCGLGNFSLPLATRSSYVKGYEGSQDLVDRAGENAQFNGLADKTEFHVRNLFEVETAEWESWGQFDKVLVDPPRDGALEICKAIVGARAEFQPKRIVYVSCNPATLARDTAVLCNVGSYKLMKAGVVNMFPHTSHVESIAVFERVAYSDYS</sequence>
<evidence type="ECO:0000256" key="5">
    <source>
        <dbReference type="ARBA" id="ARBA00022691"/>
    </source>
</evidence>
<keyword evidence="8 9" id="KW-0411">Iron-sulfur</keyword>
<feature type="binding site" evidence="9 10">
    <location>
        <position position="278"/>
    </location>
    <ligand>
        <name>S-adenosyl-L-methionine</name>
        <dbReference type="ChEBI" id="CHEBI:59789"/>
    </ligand>
</feature>
<feature type="binding site" evidence="9">
    <location>
        <position position="81"/>
    </location>
    <ligand>
        <name>[4Fe-4S] cluster</name>
        <dbReference type="ChEBI" id="CHEBI:49883"/>
    </ligand>
</feature>
<dbReference type="InterPro" id="IPR030390">
    <property type="entry name" value="MeTrfase_TrmA_AS"/>
</dbReference>
<keyword evidence="5 9" id="KW-0949">S-adenosyl-L-methionine</keyword>
<evidence type="ECO:0000256" key="4">
    <source>
        <dbReference type="ARBA" id="ARBA00022679"/>
    </source>
</evidence>
<keyword evidence="2 9" id="KW-0698">rRNA processing</keyword>
<dbReference type="EC" id="2.1.1.190" evidence="9"/>
<comment type="caution">
    <text evidence="13">The sequence shown here is derived from an EMBL/GenBank/DDBJ whole genome shotgun (WGS) entry which is preliminary data.</text>
</comment>
<keyword evidence="6 9" id="KW-0479">Metal-binding</keyword>
<accession>A0ABT1XHN8</accession>
<dbReference type="InterPro" id="IPR030391">
    <property type="entry name" value="MeTrfase_TrmA_CS"/>
</dbReference>
<keyword evidence="7 9" id="KW-0408">Iron</keyword>